<keyword evidence="3" id="KW-1185">Reference proteome</keyword>
<protein>
    <recommendedName>
        <fullName evidence="1">ABC1 atypical kinase-like domain-containing protein</fullName>
    </recommendedName>
</protein>
<dbReference type="OrthoDB" id="427480at2759"/>
<dbReference type="EMBL" id="CAJNNV010024317">
    <property type="protein sequence ID" value="CAE8609447.1"/>
    <property type="molecule type" value="Genomic_DNA"/>
</dbReference>
<dbReference type="PANTHER" id="PTHR43173:SF34">
    <property type="entry name" value="ABC1 ATYPICAL KINASE-LIKE DOMAIN-CONTAINING PROTEIN"/>
    <property type="match status" value="1"/>
</dbReference>
<dbReference type="Pfam" id="PF03109">
    <property type="entry name" value="ABC1"/>
    <property type="match status" value="2"/>
</dbReference>
<reference evidence="2" key="1">
    <citation type="submission" date="2021-02" db="EMBL/GenBank/DDBJ databases">
        <authorList>
            <person name="Dougan E. K."/>
            <person name="Rhodes N."/>
            <person name="Thang M."/>
            <person name="Chan C."/>
        </authorList>
    </citation>
    <scope>NUCLEOTIDE SEQUENCE</scope>
</reference>
<evidence type="ECO:0000313" key="2">
    <source>
        <dbReference type="EMBL" id="CAE8609447.1"/>
    </source>
</evidence>
<sequence>MATWGRRLKLGVGGGAGTLCLVAGVGYNRDEGFRRACQFNVSVLPICLHYKALELLSTRGWLPSSMTFEDLHKRYAPRSLEIILQQKGFYVKTAQFLSQYPDVLPKEYVEAYKILRDDAPSMPFEVVKAIIESDLQLPLGEVFLDFDPTPLGAASIGQAHAATLVDGTEVVVKVQYPEAEKQFNIDIDLCINAAWAIAPYYEDILKQLRKTFANEFDYQREAKLQRQAHENLRLMKEVVVPVPYDDEHPTALRLFGRGLASKNVFVMERLWGQPVDRWAQEQINAMAARQGVTPEEAFAKLRSLGTAEVQRLVPSRSTLRAYRALLGVSDALRNSAAFSFNWTLGLLTGRSVAYQHSSLPINVHQVVDRLFEVQAKSIFEDGFFNGDPHAGNVLLLEDGRLGLIDWGQVDCLTYEQRLLFAKAVIAVADRDEPLIAKMAGELGMRTKFGNEWVRMKLGTYYLGSFGDDVVAELGGATSFELNLARIDPLESTAQTYFSAIRCLMMTRGVAALMGFPGVDSAAKLKPHAEAWLRKAGQDTFVTSPGRKLERPDLQKLLGLPPR</sequence>
<feature type="domain" description="ABC1 atypical kinase-like" evidence="1">
    <location>
        <begin position="115"/>
        <end position="282"/>
    </location>
</feature>
<dbReference type="CDD" id="cd05121">
    <property type="entry name" value="ABC1_ADCK3-like"/>
    <property type="match status" value="1"/>
</dbReference>
<comment type="caution">
    <text evidence="2">The sequence shown here is derived from an EMBL/GenBank/DDBJ whole genome shotgun (WGS) entry which is preliminary data.</text>
</comment>
<proteinExistence type="predicted"/>
<dbReference type="InterPro" id="IPR051130">
    <property type="entry name" value="Mito_struct-func_regulator"/>
</dbReference>
<gene>
    <name evidence="2" type="ORF">PGLA1383_LOCUS27277</name>
</gene>
<dbReference type="Proteomes" id="UP000654075">
    <property type="component" value="Unassembled WGS sequence"/>
</dbReference>
<dbReference type="PANTHER" id="PTHR43173">
    <property type="entry name" value="ABC1 FAMILY PROTEIN"/>
    <property type="match status" value="1"/>
</dbReference>
<name>A0A813F4W0_POLGL</name>
<dbReference type="SUPFAM" id="SSF56112">
    <property type="entry name" value="Protein kinase-like (PK-like)"/>
    <property type="match status" value="1"/>
</dbReference>
<feature type="domain" description="ABC1 atypical kinase-like" evidence="1">
    <location>
        <begin position="359"/>
        <end position="438"/>
    </location>
</feature>
<evidence type="ECO:0000313" key="3">
    <source>
        <dbReference type="Proteomes" id="UP000654075"/>
    </source>
</evidence>
<dbReference type="InterPro" id="IPR004147">
    <property type="entry name" value="ABC1_dom"/>
</dbReference>
<accession>A0A813F4W0</accession>
<organism evidence="2 3">
    <name type="scientific">Polarella glacialis</name>
    <name type="common">Dinoflagellate</name>
    <dbReference type="NCBI Taxonomy" id="89957"/>
    <lineage>
        <taxon>Eukaryota</taxon>
        <taxon>Sar</taxon>
        <taxon>Alveolata</taxon>
        <taxon>Dinophyceae</taxon>
        <taxon>Suessiales</taxon>
        <taxon>Suessiaceae</taxon>
        <taxon>Polarella</taxon>
    </lineage>
</organism>
<dbReference type="AlphaFoldDB" id="A0A813F4W0"/>
<evidence type="ECO:0000259" key="1">
    <source>
        <dbReference type="Pfam" id="PF03109"/>
    </source>
</evidence>
<dbReference type="InterPro" id="IPR011009">
    <property type="entry name" value="Kinase-like_dom_sf"/>
</dbReference>